<protein>
    <submittedName>
        <fullName evidence="2">Uncharacterized protein</fullName>
    </submittedName>
</protein>
<keyword evidence="1" id="KW-0812">Transmembrane</keyword>
<sequence>MDAPDTAARISRLQARVEDTEALVLRVWCAGIGALLVLGLVLPFHSYVTDDGHRVSPSVLLQPGQDLEWFVPEGGSGAWLPITGFLGLTVVVAGLLVGMGQVRRRGGSRGTVRVLTVLLALAAVGTAVVLVSAIGTATVDARRGGVRDGSFGPGGVFLALGLVGYAALLREDVRRLWVREPGRR</sequence>
<keyword evidence="3" id="KW-1185">Reference proteome</keyword>
<accession>A0A543K5E8</accession>
<evidence type="ECO:0000256" key="1">
    <source>
        <dbReference type="SAM" id="Phobius"/>
    </source>
</evidence>
<reference evidence="2 3" key="1">
    <citation type="submission" date="2019-06" db="EMBL/GenBank/DDBJ databases">
        <title>Sequencing the genomes of 1000 actinobacteria strains.</title>
        <authorList>
            <person name="Klenk H.-P."/>
        </authorList>
    </citation>
    <scope>NUCLEOTIDE SEQUENCE [LARGE SCALE GENOMIC DNA]</scope>
    <source>
        <strain evidence="2 3">DSM 12362</strain>
    </source>
</reference>
<dbReference type="AlphaFoldDB" id="A0A543K5E8"/>
<dbReference type="Proteomes" id="UP000315133">
    <property type="component" value="Unassembled WGS sequence"/>
</dbReference>
<proteinExistence type="predicted"/>
<feature type="transmembrane region" description="Helical" evidence="1">
    <location>
        <begin position="114"/>
        <end position="139"/>
    </location>
</feature>
<name>A0A543K5E8_9MICO</name>
<dbReference type="EMBL" id="VFPU01000004">
    <property type="protein sequence ID" value="TQM90308.1"/>
    <property type="molecule type" value="Genomic_DNA"/>
</dbReference>
<keyword evidence="1" id="KW-1133">Transmembrane helix</keyword>
<comment type="caution">
    <text evidence="2">The sequence shown here is derived from an EMBL/GenBank/DDBJ whole genome shotgun (WGS) entry which is preliminary data.</text>
</comment>
<keyword evidence="1" id="KW-0472">Membrane</keyword>
<feature type="transmembrane region" description="Helical" evidence="1">
    <location>
        <begin position="151"/>
        <end position="169"/>
    </location>
</feature>
<feature type="transmembrane region" description="Helical" evidence="1">
    <location>
        <begin position="23"/>
        <end position="44"/>
    </location>
</feature>
<dbReference type="RefSeq" id="WP_141821337.1">
    <property type="nucleotide sequence ID" value="NZ_BAAAIL010000005.1"/>
</dbReference>
<feature type="transmembrane region" description="Helical" evidence="1">
    <location>
        <begin position="78"/>
        <end position="102"/>
    </location>
</feature>
<gene>
    <name evidence="2" type="ORF">FB476_3261</name>
</gene>
<evidence type="ECO:0000313" key="2">
    <source>
        <dbReference type="EMBL" id="TQM90308.1"/>
    </source>
</evidence>
<evidence type="ECO:0000313" key="3">
    <source>
        <dbReference type="Proteomes" id="UP000315133"/>
    </source>
</evidence>
<organism evidence="2 3">
    <name type="scientific">Ornithinimicrobium humiphilum</name>
    <dbReference type="NCBI Taxonomy" id="125288"/>
    <lineage>
        <taxon>Bacteria</taxon>
        <taxon>Bacillati</taxon>
        <taxon>Actinomycetota</taxon>
        <taxon>Actinomycetes</taxon>
        <taxon>Micrococcales</taxon>
        <taxon>Ornithinimicrobiaceae</taxon>
        <taxon>Ornithinimicrobium</taxon>
    </lineage>
</organism>